<dbReference type="PROSITE" id="PS01187">
    <property type="entry name" value="EGF_CA"/>
    <property type="match status" value="1"/>
</dbReference>
<dbReference type="GO" id="GO:0005509">
    <property type="term" value="F:calcium ion binding"/>
    <property type="evidence" value="ECO:0007669"/>
    <property type="project" value="InterPro"/>
</dbReference>
<evidence type="ECO:0000256" key="3">
    <source>
        <dbReference type="PROSITE-ProRule" id="PRU00076"/>
    </source>
</evidence>
<feature type="domain" description="EGF-like" evidence="4">
    <location>
        <begin position="66"/>
        <end position="108"/>
    </location>
</feature>
<dbReference type="InterPro" id="IPR000742">
    <property type="entry name" value="EGF"/>
</dbReference>
<evidence type="ECO:0000256" key="1">
    <source>
        <dbReference type="ARBA" id="ARBA00022536"/>
    </source>
</evidence>
<dbReference type="Pfam" id="PF07645">
    <property type="entry name" value="EGF_CA"/>
    <property type="match status" value="1"/>
</dbReference>
<dbReference type="PROSITE" id="PS00010">
    <property type="entry name" value="ASX_HYDROXYL"/>
    <property type="match status" value="1"/>
</dbReference>
<sequence length="122" mass="12959">ILLATSASAWTVTRATLISLTDAQVHTPTSPPVYIQIIVHANVDFLKCPTYIHDNSLTPKNVDSSDIDECNLLQNPCSNGGVCTNKLGGYDCPCKFRMKDDGRGGTCTDIFPLAAKAAVACG</sequence>
<reference evidence="5" key="2">
    <citation type="submission" date="2018-03" db="EMBL/GenBank/DDBJ databases">
        <title>The Triticum urartu genome reveals the dynamic nature of wheat genome evolution.</title>
        <authorList>
            <person name="Ling H."/>
            <person name="Ma B."/>
            <person name="Shi X."/>
            <person name="Liu H."/>
            <person name="Dong L."/>
            <person name="Sun H."/>
            <person name="Cao Y."/>
            <person name="Gao Q."/>
            <person name="Zheng S."/>
            <person name="Li Y."/>
            <person name="Yu Y."/>
            <person name="Du H."/>
            <person name="Qi M."/>
            <person name="Li Y."/>
            <person name="Yu H."/>
            <person name="Cui Y."/>
            <person name="Wang N."/>
            <person name="Chen C."/>
            <person name="Wu H."/>
            <person name="Zhao Y."/>
            <person name="Zhang J."/>
            <person name="Li Y."/>
            <person name="Zhou W."/>
            <person name="Zhang B."/>
            <person name="Hu W."/>
            <person name="Eijk M."/>
            <person name="Tang J."/>
            <person name="Witsenboer H."/>
            <person name="Zhao S."/>
            <person name="Li Z."/>
            <person name="Zhang A."/>
            <person name="Wang D."/>
            <person name="Liang C."/>
        </authorList>
    </citation>
    <scope>NUCLEOTIDE SEQUENCE [LARGE SCALE GENOMIC DNA]</scope>
    <source>
        <strain evidence="5">cv. G1812</strain>
    </source>
</reference>
<reference evidence="5" key="3">
    <citation type="submission" date="2022-06" db="UniProtKB">
        <authorList>
            <consortium name="EnsemblPlants"/>
        </authorList>
    </citation>
    <scope>IDENTIFICATION</scope>
</reference>
<dbReference type="InterPro" id="IPR001881">
    <property type="entry name" value="EGF-like_Ca-bd_dom"/>
</dbReference>
<comment type="caution">
    <text evidence="3">Lacks conserved residue(s) required for the propagation of feature annotation.</text>
</comment>
<dbReference type="SUPFAM" id="SSF57196">
    <property type="entry name" value="EGF/Laminin"/>
    <property type="match status" value="1"/>
</dbReference>
<dbReference type="AlphaFoldDB" id="A0A8R7QN92"/>
<evidence type="ECO:0000259" key="4">
    <source>
        <dbReference type="PROSITE" id="PS50026"/>
    </source>
</evidence>
<dbReference type="InterPro" id="IPR018097">
    <property type="entry name" value="EGF_Ca-bd_CS"/>
</dbReference>
<dbReference type="Gramene" id="TuG1812G0600000006.01.T01">
    <property type="protein sequence ID" value="TuG1812G0600000006.01.T01.cds458058"/>
    <property type="gene ID" value="TuG1812G0600000006.01"/>
</dbReference>
<dbReference type="CDD" id="cd00054">
    <property type="entry name" value="EGF_CA"/>
    <property type="match status" value="1"/>
</dbReference>
<keyword evidence="6" id="KW-1185">Reference proteome</keyword>
<proteinExistence type="predicted"/>
<accession>A0A8R7QN92</accession>
<keyword evidence="2" id="KW-1015">Disulfide bond</keyword>
<dbReference type="PROSITE" id="PS50026">
    <property type="entry name" value="EGF_3"/>
    <property type="match status" value="1"/>
</dbReference>
<dbReference type="InterPro" id="IPR000152">
    <property type="entry name" value="EGF-type_Asp/Asn_hydroxyl_site"/>
</dbReference>
<dbReference type="Gene3D" id="2.10.25.10">
    <property type="entry name" value="Laminin"/>
    <property type="match status" value="1"/>
</dbReference>
<dbReference type="SMART" id="SM00179">
    <property type="entry name" value="EGF_CA"/>
    <property type="match status" value="1"/>
</dbReference>
<keyword evidence="1 3" id="KW-0245">EGF-like domain</keyword>
<name>A0A8R7QN92_TRIUA</name>
<evidence type="ECO:0000256" key="2">
    <source>
        <dbReference type="ARBA" id="ARBA00023157"/>
    </source>
</evidence>
<organism evidence="5 6">
    <name type="scientific">Triticum urartu</name>
    <name type="common">Red wild einkorn</name>
    <name type="synonym">Crithodium urartu</name>
    <dbReference type="NCBI Taxonomy" id="4572"/>
    <lineage>
        <taxon>Eukaryota</taxon>
        <taxon>Viridiplantae</taxon>
        <taxon>Streptophyta</taxon>
        <taxon>Embryophyta</taxon>
        <taxon>Tracheophyta</taxon>
        <taxon>Spermatophyta</taxon>
        <taxon>Magnoliopsida</taxon>
        <taxon>Liliopsida</taxon>
        <taxon>Poales</taxon>
        <taxon>Poaceae</taxon>
        <taxon>BOP clade</taxon>
        <taxon>Pooideae</taxon>
        <taxon>Triticodae</taxon>
        <taxon>Triticeae</taxon>
        <taxon>Triticinae</taxon>
        <taxon>Triticum</taxon>
    </lineage>
</organism>
<evidence type="ECO:0000313" key="6">
    <source>
        <dbReference type="Proteomes" id="UP000015106"/>
    </source>
</evidence>
<dbReference type="EnsemblPlants" id="TuG1812G0600000006.01.T01">
    <property type="protein sequence ID" value="TuG1812G0600000006.01.T01.cds458058"/>
    <property type="gene ID" value="TuG1812G0600000006.01"/>
</dbReference>
<reference evidence="6" key="1">
    <citation type="journal article" date="2013" name="Nature">
        <title>Draft genome of the wheat A-genome progenitor Triticum urartu.</title>
        <authorList>
            <person name="Ling H.Q."/>
            <person name="Zhao S."/>
            <person name="Liu D."/>
            <person name="Wang J."/>
            <person name="Sun H."/>
            <person name="Zhang C."/>
            <person name="Fan H."/>
            <person name="Li D."/>
            <person name="Dong L."/>
            <person name="Tao Y."/>
            <person name="Gao C."/>
            <person name="Wu H."/>
            <person name="Li Y."/>
            <person name="Cui Y."/>
            <person name="Guo X."/>
            <person name="Zheng S."/>
            <person name="Wang B."/>
            <person name="Yu K."/>
            <person name="Liang Q."/>
            <person name="Yang W."/>
            <person name="Lou X."/>
            <person name="Chen J."/>
            <person name="Feng M."/>
            <person name="Jian J."/>
            <person name="Zhang X."/>
            <person name="Luo G."/>
            <person name="Jiang Y."/>
            <person name="Liu J."/>
            <person name="Wang Z."/>
            <person name="Sha Y."/>
            <person name="Zhang B."/>
            <person name="Wu H."/>
            <person name="Tang D."/>
            <person name="Shen Q."/>
            <person name="Xue P."/>
            <person name="Zou S."/>
            <person name="Wang X."/>
            <person name="Liu X."/>
            <person name="Wang F."/>
            <person name="Yang Y."/>
            <person name="An X."/>
            <person name="Dong Z."/>
            <person name="Zhang K."/>
            <person name="Zhang X."/>
            <person name="Luo M.C."/>
            <person name="Dvorak J."/>
            <person name="Tong Y."/>
            <person name="Wang J."/>
            <person name="Yang H."/>
            <person name="Li Z."/>
            <person name="Wang D."/>
            <person name="Zhang A."/>
            <person name="Wang J."/>
        </authorList>
    </citation>
    <scope>NUCLEOTIDE SEQUENCE</scope>
    <source>
        <strain evidence="6">cv. G1812</strain>
    </source>
</reference>
<protein>
    <recommendedName>
        <fullName evidence="4">EGF-like domain-containing protein</fullName>
    </recommendedName>
</protein>
<dbReference type="Proteomes" id="UP000015106">
    <property type="component" value="Chromosome 6"/>
</dbReference>
<evidence type="ECO:0000313" key="5">
    <source>
        <dbReference type="EnsemblPlants" id="TuG1812G0600000006.01.T01.cds458058"/>
    </source>
</evidence>
<dbReference type="InterPro" id="IPR049883">
    <property type="entry name" value="NOTCH1_EGF-like"/>
</dbReference>